<evidence type="ECO:0000313" key="3">
    <source>
        <dbReference type="EMBL" id="KAL3829230.1"/>
    </source>
</evidence>
<keyword evidence="4" id="KW-1185">Reference proteome</keyword>
<evidence type="ECO:0000256" key="2">
    <source>
        <dbReference type="SAM" id="MobiDB-lite"/>
    </source>
</evidence>
<reference evidence="3 4" key="1">
    <citation type="submission" date="2024-12" db="EMBL/GenBank/DDBJ databases">
        <title>The unique morphological basis and parallel evolutionary history of personate flowers in Penstemon.</title>
        <authorList>
            <person name="Depatie T.H."/>
            <person name="Wessinger C.A."/>
        </authorList>
    </citation>
    <scope>NUCLEOTIDE SEQUENCE [LARGE SCALE GENOMIC DNA]</scope>
    <source>
        <strain evidence="3">WTNN_2</strain>
        <tissue evidence="3">Leaf</tissue>
    </source>
</reference>
<feature type="region of interest" description="Disordered" evidence="2">
    <location>
        <begin position="1"/>
        <end position="25"/>
    </location>
</feature>
<dbReference type="EMBL" id="JBJXBP010000005">
    <property type="protein sequence ID" value="KAL3829230.1"/>
    <property type="molecule type" value="Genomic_DNA"/>
</dbReference>
<gene>
    <name evidence="3" type="ORF">ACJIZ3_018032</name>
</gene>
<accession>A0ABD3SXP4</accession>
<dbReference type="AlphaFoldDB" id="A0ABD3SXP4"/>
<dbReference type="Proteomes" id="UP001634393">
    <property type="component" value="Unassembled WGS sequence"/>
</dbReference>
<proteinExistence type="inferred from homology"/>
<comment type="similarity">
    <text evidence="1">Belongs to the gemin-2 family.</text>
</comment>
<evidence type="ECO:0000256" key="1">
    <source>
        <dbReference type="ARBA" id="ARBA00025758"/>
    </source>
</evidence>
<evidence type="ECO:0000313" key="4">
    <source>
        <dbReference type="Proteomes" id="UP001634393"/>
    </source>
</evidence>
<dbReference type="PANTHER" id="PTHR12794:SF0">
    <property type="entry name" value="GEM-ASSOCIATED PROTEIN 2"/>
    <property type="match status" value="1"/>
</dbReference>
<sequence>MADALHSANGTAAEFKLTQTTNESPPYLEKHRISKGTDNVVSGDAIDYSETRNEQAFVSHRQENTLYGVVQEEYANEMSQVNKQEGELQVNCSEKFPHKILQAIDEIPVIGNEKLDCDILKGKKEKRSKRRSGKGRKNKDSLLNCFNTVERKDKKGFVYSREELEAMRFVEFEEQKKKWIEVYCGLGTLVAQEYDRLVDFREIKYQQEHVVDFDPRPKFQKFYNLGEDCSQFVDSHFLDTSDPASCLPVSDEIGCSVLEGECSQDDDSDEDYSGIQKPAFVVKGEPDFDSGPPQDGLEFLRRVSGWENGPFGVWVGDETQLNPDWWEAAQIPKVKVAKVGKTKEQSRSYMPQIPDIEKCPDNLLPLKEWENSFLADFSELRLRISQLEFQDSSSNNLQPVHKDNILAQMFESMTLETFDITASTQNSCPPEATENCSIISDYPTLSAILKMDPASRNSMLKKQISLAENINTMQRNDCLWLFALCAAVDCPLDADTCAALRSLLRKCASLLAAKIDLDDEAIMLNILVTISGRFFGQSEK</sequence>
<protein>
    <recommendedName>
        <fullName evidence="5">Gem-associated protein 2</fullName>
    </recommendedName>
</protein>
<comment type="caution">
    <text evidence="3">The sequence shown here is derived from an EMBL/GenBank/DDBJ whole genome shotgun (WGS) entry which is preliminary data.</text>
</comment>
<organism evidence="3 4">
    <name type="scientific">Penstemon smallii</name>
    <dbReference type="NCBI Taxonomy" id="265156"/>
    <lineage>
        <taxon>Eukaryota</taxon>
        <taxon>Viridiplantae</taxon>
        <taxon>Streptophyta</taxon>
        <taxon>Embryophyta</taxon>
        <taxon>Tracheophyta</taxon>
        <taxon>Spermatophyta</taxon>
        <taxon>Magnoliopsida</taxon>
        <taxon>eudicotyledons</taxon>
        <taxon>Gunneridae</taxon>
        <taxon>Pentapetalae</taxon>
        <taxon>asterids</taxon>
        <taxon>lamiids</taxon>
        <taxon>Lamiales</taxon>
        <taxon>Plantaginaceae</taxon>
        <taxon>Cheloneae</taxon>
        <taxon>Penstemon</taxon>
    </lineage>
</organism>
<dbReference type="PANTHER" id="PTHR12794">
    <property type="entry name" value="GEMIN2"/>
    <property type="match status" value="1"/>
</dbReference>
<name>A0ABD3SXP4_9LAMI</name>
<dbReference type="Pfam" id="PF04938">
    <property type="entry name" value="SIP1"/>
    <property type="match status" value="1"/>
</dbReference>
<dbReference type="Gene3D" id="1.20.58.1070">
    <property type="match status" value="1"/>
</dbReference>
<dbReference type="InterPro" id="IPR035426">
    <property type="entry name" value="Gemin2/Brr1"/>
</dbReference>
<evidence type="ECO:0008006" key="5">
    <source>
        <dbReference type="Google" id="ProtNLM"/>
    </source>
</evidence>